<feature type="transmembrane region" description="Helical" evidence="7">
    <location>
        <begin position="178"/>
        <end position="205"/>
    </location>
</feature>
<feature type="transmembrane region" description="Helical" evidence="7">
    <location>
        <begin position="217"/>
        <end position="242"/>
    </location>
</feature>
<dbReference type="PROSITE" id="PS50850">
    <property type="entry name" value="MFS"/>
    <property type="match status" value="1"/>
</dbReference>
<evidence type="ECO:0000256" key="7">
    <source>
        <dbReference type="SAM" id="Phobius"/>
    </source>
</evidence>
<sequence length="399" mass="41629">MYVFLRDNRNFRNFWLGQVASQIGDRVHTLAVIWLVYTWTRSGTALGLVLIAATLPSVLVSPWAGYLADRFDRRKIAIAADLIRCLLVLALALLASTGTLEMTGLVIMTALISLASAFFNPATLAMLPAIVPAADLARANAITQLSANASGALGFLAGSGLIALIGVPAAFLCNGVSFVVSALLLASIAYAQAGGAGHPSFLVNLREGWTVVRGIPVVARLLAPLVVINFLFSSLSVLIPVFGEGVFRSGSAGVGLLLAAFTCGMFLAALALSSWHPAASLSRLMTASLLLVGGSFLLMGLFAAMPLFLGALALTGFALNGVNICLITLFQRMVPGEVRGKFFSLLTAVSLSAQPISFGLTGWLSDLVSPAVILSACGLALLVCAAFVARIGELRDQYV</sequence>
<feature type="transmembrane region" description="Helical" evidence="7">
    <location>
        <begin position="152"/>
        <end position="172"/>
    </location>
</feature>
<dbReference type="CDD" id="cd06173">
    <property type="entry name" value="MFS_MefA_like"/>
    <property type="match status" value="1"/>
</dbReference>
<feature type="transmembrane region" description="Helical" evidence="7">
    <location>
        <begin position="284"/>
        <end position="305"/>
    </location>
</feature>
<dbReference type="InterPro" id="IPR036259">
    <property type="entry name" value="MFS_trans_sf"/>
</dbReference>
<feature type="transmembrane region" description="Helical" evidence="7">
    <location>
        <begin position="311"/>
        <end position="330"/>
    </location>
</feature>
<name>A0ABN8HDP4_9BACT</name>
<evidence type="ECO:0000256" key="4">
    <source>
        <dbReference type="ARBA" id="ARBA00022692"/>
    </source>
</evidence>
<keyword evidence="4 7" id="KW-0812">Transmembrane</keyword>
<evidence type="ECO:0000256" key="6">
    <source>
        <dbReference type="ARBA" id="ARBA00023136"/>
    </source>
</evidence>
<evidence type="ECO:0000256" key="3">
    <source>
        <dbReference type="ARBA" id="ARBA00022475"/>
    </source>
</evidence>
<feature type="transmembrane region" description="Helical" evidence="7">
    <location>
        <begin position="342"/>
        <end position="365"/>
    </location>
</feature>
<evidence type="ECO:0000259" key="8">
    <source>
        <dbReference type="PROSITE" id="PS50850"/>
    </source>
</evidence>
<dbReference type="InterPro" id="IPR010290">
    <property type="entry name" value="TM_effector"/>
</dbReference>
<evidence type="ECO:0000313" key="10">
    <source>
        <dbReference type="Proteomes" id="UP001295463"/>
    </source>
</evidence>
<reference evidence="9 10" key="1">
    <citation type="submission" date="2022-03" db="EMBL/GenBank/DDBJ databases">
        <authorList>
            <person name="Koch H."/>
        </authorList>
    </citation>
    <scope>NUCLEOTIDE SEQUENCE [LARGE SCALE GENOMIC DNA]</scope>
    <source>
        <strain evidence="9 10">G1</strain>
    </source>
</reference>
<dbReference type="PANTHER" id="PTHR23513">
    <property type="entry name" value="INTEGRAL MEMBRANE EFFLUX PROTEIN-RELATED"/>
    <property type="match status" value="1"/>
</dbReference>
<evidence type="ECO:0000256" key="5">
    <source>
        <dbReference type="ARBA" id="ARBA00022989"/>
    </source>
</evidence>
<dbReference type="PANTHER" id="PTHR23513:SF6">
    <property type="entry name" value="MAJOR FACILITATOR SUPERFAMILY ASSOCIATED DOMAIN-CONTAINING PROTEIN"/>
    <property type="match status" value="1"/>
</dbReference>
<organism evidence="9 10">
    <name type="scientific">Trichlorobacter ammonificans</name>
    <dbReference type="NCBI Taxonomy" id="2916410"/>
    <lineage>
        <taxon>Bacteria</taxon>
        <taxon>Pseudomonadati</taxon>
        <taxon>Thermodesulfobacteriota</taxon>
        <taxon>Desulfuromonadia</taxon>
        <taxon>Geobacterales</taxon>
        <taxon>Geobacteraceae</taxon>
        <taxon>Trichlorobacter</taxon>
    </lineage>
</organism>
<accession>A0ABN8HDP4</accession>
<feature type="transmembrane region" description="Helical" evidence="7">
    <location>
        <begin position="371"/>
        <end position="389"/>
    </location>
</feature>
<feature type="domain" description="Major facilitator superfamily (MFS) profile" evidence="8">
    <location>
        <begin position="1"/>
        <end position="395"/>
    </location>
</feature>
<dbReference type="SUPFAM" id="SSF103473">
    <property type="entry name" value="MFS general substrate transporter"/>
    <property type="match status" value="1"/>
</dbReference>
<dbReference type="RefSeq" id="WP_305731809.1">
    <property type="nucleotide sequence ID" value="NZ_OW150024.1"/>
</dbReference>
<feature type="transmembrane region" description="Helical" evidence="7">
    <location>
        <begin position="44"/>
        <end position="64"/>
    </location>
</feature>
<dbReference type="Gene3D" id="1.20.1250.20">
    <property type="entry name" value="MFS general substrate transporter like domains"/>
    <property type="match status" value="1"/>
</dbReference>
<gene>
    <name evidence="9" type="ORF">GEAMG1_1128</name>
</gene>
<protein>
    <submittedName>
        <fullName evidence="9">MFS family arabinose efflux permease</fullName>
    </submittedName>
</protein>
<dbReference type="Proteomes" id="UP001295463">
    <property type="component" value="Chromosome"/>
</dbReference>
<proteinExistence type="predicted"/>
<evidence type="ECO:0000256" key="2">
    <source>
        <dbReference type="ARBA" id="ARBA00022448"/>
    </source>
</evidence>
<keyword evidence="2" id="KW-0813">Transport</keyword>
<keyword evidence="10" id="KW-1185">Reference proteome</keyword>
<feature type="transmembrane region" description="Helical" evidence="7">
    <location>
        <begin position="254"/>
        <end position="272"/>
    </location>
</feature>
<evidence type="ECO:0000313" key="9">
    <source>
        <dbReference type="EMBL" id="CAH2030942.1"/>
    </source>
</evidence>
<keyword evidence="5 7" id="KW-1133">Transmembrane helix</keyword>
<keyword evidence="6 7" id="KW-0472">Membrane</keyword>
<feature type="transmembrane region" description="Helical" evidence="7">
    <location>
        <begin position="107"/>
        <end position="131"/>
    </location>
</feature>
<comment type="subcellular location">
    <subcellularLocation>
        <location evidence="1">Cell membrane</location>
        <topology evidence="1">Multi-pass membrane protein</topology>
    </subcellularLocation>
</comment>
<evidence type="ECO:0000256" key="1">
    <source>
        <dbReference type="ARBA" id="ARBA00004651"/>
    </source>
</evidence>
<dbReference type="InterPro" id="IPR020846">
    <property type="entry name" value="MFS_dom"/>
</dbReference>
<dbReference type="Pfam" id="PF05977">
    <property type="entry name" value="MFS_3"/>
    <property type="match status" value="1"/>
</dbReference>
<dbReference type="EMBL" id="OW150024">
    <property type="protein sequence ID" value="CAH2030942.1"/>
    <property type="molecule type" value="Genomic_DNA"/>
</dbReference>
<keyword evidence="3" id="KW-1003">Cell membrane</keyword>